<dbReference type="GO" id="GO:0005840">
    <property type="term" value="C:ribosome"/>
    <property type="evidence" value="ECO:0007669"/>
    <property type="project" value="UniProtKB-KW"/>
</dbReference>
<keyword evidence="3" id="KW-0687">Ribonucleoprotein</keyword>
<dbReference type="AlphaFoldDB" id="A0A7S4AXF8"/>
<protein>
    <recommendedName>
        <fullName evidence="5">Ribosomal protein L10e/L16 domain-containing protein</fullName>
    </recommendedName>
</protein>
<dbReference type="GO" id="GO:1990904">
    <property type="term" value="C:ribonucleoprotein complex"/>
    <property type="evidence" value="ECO:0007669"/>
    <property type="project" value="UniProtKB-KW"/>
</dbReference>
<sequence length="217" mass="24607">MGRRPARCYRYQKNKPYIKSRYCRGVPESKIKIFDVGAKKAPVDLFPFVAHLVCDEKQQISSEALEACRVAINKHLGKTVGKDAYHIRIRAHPYHVLRANKMLSCAGADRLSSGMRHSYGKPIGVAARVDIGQILLSVRSKDQNEAHVIEAIRRGKFKFAGRQKILKSAKWGFTKYPREVYVEKRRNGELSCDGNIVKVHNRRGLLVNSALYQSGQE</sequence>
<gene>
    <name evidence="4" type="ORF">PAUS00366_LOCUS22938</name>
</gene>
<dbReference type="InterPro" id="IPR047873">
    <property type="entry name" value="Ribosomal_uL16"/>
</dbReference>
<evidence type="ECO:0000256" key="2">
    <source>
        <dbReference type="ARBA" id="ARBA00022980"/>
    </source>
</evidence>
<dbReference type="CDD" id="cd01433">
    <property type="entry name" value="Ribosomal_L16_L10e"/>
    <property type="match status" value="1"/>
</dbReference>
<name>A0A7S4AXF8_9STRA</name>
<dbReference type="PROSITE" id="PS01257">
    <property type="entry name" value="RIBOSOMAL_L10E"/>
    <property type="match status" value="1"/>
</dbReference>
<keyword evidence="2" id="KW-0689">Ribosomal protein</keyword>
<dbReference type="PANTHER" id="PTHR11726">
    <property type="entry name" value="60S RIBOSOMAL PROTEIN L10"/>
    <property type="match status" value="1"/>
</dbReference>
<dbReference type="InterPro" id="IPR016180">
    <property type="entry name" value="Ribosomal_uL16_dom"/>
</dbReference>
<dbReference type="InterPro" id="IPR001197">
    <property type="entry name" value="Ribosomal_uL16_euk_arch"/>
</dbReference>
<dbReference type="Pfam" id="PF00252">
    <property type="entry name" value="Ribosomal_L16"/>
    <property type="match status" value="1"/>
</dbReference>
<dbReference type="FunFam" id="3.90.1170.10:FF:000002">
    <property type="entry name" value="60S ribosomal protein L10"/>
    <property type="match status" value="1"/>
</dbReference>
<dbReference type="Gene3D" id="3.90.1170.10">
    <property type="entry name" value="Ribosomal protein L10e/L16"/>
    <property type="match status" value="1"/>
</dbReference>
<reference evidence="4" key="1">
    <citation type="submission" date="2021-01" db="EMBL/GenBank/DDBJ databases">
        <authorList>
            <person name="Corre E."/>
            <person name="Pelletier E."/>
            <person name="Niang G."/>
            <person name="Scheremetjew M."/>
            <person name="Finn R."/>
            <person name="Kale V."/>
            <person name="Holt S."/>
            <person name="Cochrane G."/>
            <person name="Meng A."/>
            <person name="Brown T."/>
            <person name="Cohen L."/>
        </authorList>
    </citation>
    <scope>NUCLEOTIDE SEQUENCE</scope>
    <source>
        <strain evidence="4">10249 10 AB</strain>
    </source>
</reference>
<proteinExistence type="inferred from homology"/>
<evidence type="ECO:0000256" key="1">
    <source>
        <dbReference type="ARBA" id="ARBA00008931"/>
    </source>
</evidence>
<evidence type="ECO:0000256" key="3">
    <source>
        <dbReference type="ARBA" id="ARBA00023274"/>
    </source>
</evidence>
<evidence type="ECO:0008006" key="5">
    <source>
        <dbReference type="Google" id="ProtNLM"/>
    </source>
</evidence>
<comment type="similarity">
    <text evidence="1">Belongs to the universal ribosomal protein uL16 family.</text>
</comment>
<dbReference type="GO" id="GO:0003735">
    <property type="term" value="F:structural constituent of ribosome"/>
    <property type="evidence" value="ECO:0007669"/>
    <property type="project" value="InterPro"/>
</dbReference>
<dbReference type="PIRSF" id="PIRSF005590">
    <property type="entry name" value="Ribosomal_L10"/>
    <property type="match status" value="1"/>
</dbReference>
<dbReference type="EMBL" id="HBIX01035071">
    <property type="protein sequence ID" value="CAE0730152.1"/>
    <property type="molecule type" value="Transcribed_RNA"/>
</dbReference>
<dbReference type="NCBIfam" id="NF003239">
    <property type="entry name" value="PRK04199.1-4"/>
    <property type="match status" value="1"/>
</dbReference>
<dbReference type="InterPro" id="IPR018255">
    <property type="entry name" value="Ribosomal_uL16_CS_euk_arc"/>
</dbReference>
<organism evidence="4">
    <name type="scientific">Pseudo-nitzschia australis</name>
    <dbReference type="NCBI Taxonomy" id="44445"/>
    <lineage>
        <taxon>Eukaryota</taxon>
        <taxon>Sar</taxon>
        <taxon>Stramenopiles</taxon>
        <taxon>Ochrophyta</taxon>
        <taxon>Bacillariophyta</taxon>
        <taxon>Bacillariophyceae</taxon>
        <taxon>Bacillariophycidae</taxon>
        <taxon>Bacillariales</taxon>
        <taxon>Bacillariaceae</taxon>
        <taxon>Pseudo-nitzschia</taxon>
    </lineage>
</organism>
<dbReference type="InterPro" id="IPR036920">
    <property type="entry name" value="Ribosomal_uL16_sf"/>
</dbReference>
<dbReference type="GO" id="GO:0006412">
    <property type="term" value="P:translation"/>
    <property type="evidence" value="ECO:0007669"/>
    <property type="project" value="InterPro"/>
</dbReference>
<accession>A0A7S4AXF8</accession>
<dbReference type="SUPFAM" id="SSF54686">
    <property type="entry name" value="Ribosomal protein L16p/L10e"/>
    <property type="match status" value="1"/>
</dbReference>
<evidence type="ECO:0000313" key="4">
    <source>
        <dbReference type="EMBL" id="CAE0730152.1"/>
    </source>
</evidence>